<keyword evidence="9" id="KW-0732">Signal</keyword>
<keyword evidence="5 8" id="KW-1133">Transmembrane helix</keyword>
<dbReference type="InterPro" id="IPR003439">
    <property type="entry name" value="ABC_transporter-like_ATP-bd"/>
</dbReference>
<dbReference type="GO" id="GO:0016887">
    <property type="term" value="F:ATP hydrolysis activity"/>
    <property type="evidence" value="ECO:0007669"/>
    <property type="project" value="InterPro"/>
</dbReference>
<feature type="transmembrane region" description="Helical" evidence="8">
    <location>
        <begin position="1105"/>
        <end position="1126"/>
    </location>
</feature>
<evidence type="ECO:0000256" key="2">
    <source>
        <dbReference type="ARBA" id="ARBA00022692"/>
    </source>
</evidence>
<evidence type="ECO:0000256" key="1">
    <source>
        <dbReference type="ARBA" id="ARBA00004141"/>
    </source>
</evidence>
<keyword evidence="2 8" id="KW-0812">Transmembrane</keyword>
<dbReference type="GO" id="GO:0090374">
    <property type="term" value="P:oligopeptide export from mitochondrion"/>
    <property type="evidence" value="ECO:0007669"/>
    <property type="project" value="TreeGrafter"/>
</dbReference>
<dbReference type="Gene3D" id="1.20.1560.10">
    <property type="entry name" value="ABC transporter type 1, transmembrane domain"/>
    <property type="match status" value="2"/>
</dbReference>
<feature type="chain" id="PRO_5012553325" description="ABC a-pheromone efflux pump AtrD" evidence="9">
    <location>
        <begin position="18"/>
        <end position="1427"/>
    </location>
</feature>
<feature type="domain" description="ABC transporter" evidence="10">
    <location>
        <begin position="1168"/>
        <end position="1424"/>
    </location>
</feature>
<name>A0A1Y1NIA0_PHOPY</name>
<evidence type="ECO:0000256" key="9">
    <source>
        <dbReference type="SAM" id="SignalP"/>
    </source>
</evidence>
<evidence type="ECO:0000256" key="6">
    <source>
        <dbReference type="ARBA" id="ARBA00023136"/>
    </source>
</evidence>
<organism evidence="12">
    <name type="scientific">Photinus pyralis</name>
    <name type="common">Common eastern firefly</name>
    <name type="synonym">Lampyris pyralis</name>
    <dbReference type="NCBI Taxonomy" id="7054"/>
    <lineage>
        <taxon>Eukaryota</taxon>
        <taxon>Metazoa</taxon>
        <taxon>Ecdysozoa</taxon>
        <taxon>Arthropoda</taxon>
        <taxon>Hexapoda</taxon>
        <taxon>Insecta</taxon>
        <taxon>Pterygota</taxon>
        <taxon>Neoptera</taxon>
        <taxon>Endopterygota</taxon>
        <taxon>Coleoptera</taxon>
        <taxon>Polyphaga</taxon>
        <taxon>Elateriformia</taxon>
        <taxon>Elateroidea</taxon>
        <taxon>Lampyridae</taxon>
        <taxon>Lampyrinae</taxon>
        <taxon>Photinus</taxon>
    </lineage>
</organism>
<feature type="transmembrane region" description="Helical" evidence="8">
    <location>
        <begin position="961"/>
        <end position="983"/>
    </location>
</feature>
<feature type="transmembrane region" description="Helical" evidence="8">
    <location>
        <begin position="220"/>
        <end position="241"/>
    </location>
</feature>
<dbReference type="SUPFAM" id="SSF90123">
    <property type="entry name" value="ABC transporter transmembrane region"/>
    <property type="match status" value="2"/>
</dbReference>
<comment type="subcellular location">
    <subcellularLocation>
        <location evidence="1">Membrane</location>
        <topology evidence="1">Multi-pass membrane protein</topology>
    </subcellularLocation>
</comment>
<evidence type="ECO:0000256" key="5">
    <source>
        <dbReference type="ARBA" id="ARBA00022989"/>
    </source>
</evidence>
<feature type="transmembrane region" description="Helical" evidence="8">
    <location>
        <begin position="140"/>
        <end position="168"/>
    </location>
</feature>
<keyword evidence="4" id="KW-0067">ATP-binding</keyword>
<feature type="compositionally biased region" description="Low complexity" evidence="7">
    <location>
        <begin position="675"/>
        <end position="691"/>
    </location>
</feature>
<feature type="transmembrane region" description="Helical" evidence="8">
    <location>
        <begin position="361"/>
        <end position="386"/>
    </location>
</feature>
<feature type="domain" description="ABC transmembrane type-1" evidence="11">
    <location>
        <begin position="849"/>
        <end position="1134"/>
    </location>
</feature>
<feature type="transmembrane region" description="Helical" evidence="8">
    <location>
        <begin position="846"/>
        <end position="867"/>
    </location>
</feature>
<evidence type="ECO:0000256" key="4">
    <source>
        <dbReference type="ARBA" id="ARBA00022840"/>
    </source>
</evidence>
<reference evidence="12" key="1">
    <citation type="journal article" date="2016" name="Sci. Rep.">
        <title>Molecular characterization of firefly nuptial gifts: a multi-omics approach sheds light on postcopulatory sexual selection.</title>
        <authorList>
            <person name="Al-Wathiqui N."/>
            <person name="Fallon T.R."/>
            <person name="South A."/>
            <person name="Weng J.K."/>
            <person name="Lewis S.M."/>
        </authorList>
    </citation>
    <scope>NUCLEOTIDE SEQUENCE</scope>
</reference>
<accession>A0A1Y1NIA0</accession>
<dbReference type="PROSITE" id="PS00211">
    <property type="entry name" value="ABC_TRANSPORTER_1"/>
    <property type="match status" value="2"/>
</dbReference>
<dbReference type="Gene3D" id="3.40.50.300">
    <property type="entry name" value="P-loop containing nucleotide triphosphate hydrolases"/>
    <property type="match status" value="2"/>
</dbReference>
<dbReference type="InterPro" id="IPR027417">
    <property type="entry name" value="P-loop_NTPase"/>
</dbReference>
<dbReference type="GO" id="GO:0005743">
    <property type="term" value="C:mitochondrial inner membrane"/>
    <property type="evidence" value="ECO:0007669"/>
    <property type="project" value="TreeGrafter"/>
</dbReference>
<sequence length="1427" mass="155899">MVMIFVSAACALTPVLSLPRCLLCSRSCHIFLHDRFQPLLHHACIMEPSNPMSGTKSEPSLDSLQVCPNSSVSSMTGYSWKLLLFFTRKQHIGVFSAALGAAALVAALRTLLSIVLGRIFDIISQLGQGARTGQIALADVSSWCLVLVGLGIGSWMANSSFLGLWIIFGELQAREARKLVFTSLLSKRPEWFAALNDGVEGLHIRLHTQIRDLQLATSQVLGFIISDIITSCSSIVIALYYSWKLALVLLTTLPVSFILLCIVTRNVDAEIWLQKQHLQKASTSAAAAVNGIDLVTVYSGHDREVSKYALALKNAARHFLIQVRCNSIQAGYIAFWSISVFVLGFWYGLVLVEQGLSPGNVVTTFFAILTAFQGIEALVGHWLALLKGKGAVYFLSELAKSEGNFEAPSAQNHQEIIGDVRVERVSFAYESNPDKNCLTEASLHFPAKNMTFLIGDTGSGKSTVCALIANLLTPISGKVLFDGYPVDQLCHSCLRGQIALVQQNSPVIHDTFFHNVALGHTYPSEVTASDVFQACGFAGLRSLILNLPFGLSTVISSDGHILSGGQRQKLALARAWLRDPAVLVMDEPTSALDPISKSEFMTAIRRWRQEKTTIVVTHDLSNIEDQDFVYILKNGSVFRQGQMRELRDVATALYNSESKGPSNHRRSRDSLASNSTTTKQTSQSSHTYYSQFPTASPQNMSFLTVSAKTGSCHDRRTSRADCRKSVKRPPSMCWQLPSDCEGTKQQFSNYLDRHFETPAANGQLLHQDWLFGLKDKQTPVTEKSVGRQDIEDDVESTYTKKESQDDSMSSIHGLSENHHGPLNRRVASLLGIVSTVWPSIATRDRVALIFAIVLCLVTSAATPAFSYCLSRLLSAMWAKTGKEEGARWALYLVGVAVIDGLSTGGAHYLFDRLSQTWVDNLRKQAFRNVLGQSRSWFQRTQITPAQLSQCLDRNAQEMRSIVGKIIPAAIIVLTLTSMSIIWAITICWKLTLVTLSSLPLIMFAVKAYSAVSSTWEQRCNDAATNSSAMLKEALINFEFVRVFALESYFSGKQASAADQALRVGIEKSLYTGPLFGLYQSIIMPLTALVFYYGTLIVATDSRTNVAEILQVINLLLFCIGTTFELLNNLPELAASKQAAADFLEYVQLPKATQSLRYLPNQPSSPLPIQMCNVDFTPDRSSPKILNGLSLDINPGQSLAIVGASGSGKSTALSLLLGINTPNQLSQNQAEVDKFGLSFGNVPLPNIDMERLRSTMAYVPQKPFLFPATIAENIAYGIQSASSQSLQESVIQAAKTAGIHEFIISLPSAYETVVGDGGQTLSGGQSQLVNIARALARKPKLLILDEPTSSLDADSAATVRSAILALIRSSQRKTRGMAVVVATHCVQMMQVVDEVVLLDAGTKVDQGTYASLLANCAPLRRLVRYGAE</sequence>
<feature type="domain" description="ABC transporter" evidence="10">
    <location>
        <begin position="420"/>
        <end position="659"/>
    </location>
</feature>
<dbReference type="InterPro" id="IPR036640">
    <property type="entry name" value="ABC1_TM_sf"/>
</dbReference>
<feature type="transmembrane region" description="Helical" evidence="8">
    <location>
        <begin position="330"/>
        <end position="349"/>
    </location>
</feature>
<evidence type="ECO:0000256" key="3">
    <source>
        <dbReference type="ARBA" id="ARBA00022741"/>
    </source>
</evidence>
<keyword evidence="3" id="KW-0547">Nucleotide-binding</keyword>
<feature type="transmembrane region" description="Helical" evidence="8">
    <location>
        <begin position="1077"/>
        <end position="1098"/>
    </location>
</feature>
<dbReference type="InterPro" id="IPR011527">
    <property type="entry name" value="ABC1_TM_dom"/>
</dbReference>
<evidence type="ECO:0000313" key="12">
    <source>
        <dbReference type="EMBL" id="JAV97509.1"/>
    </source>
</evidence>
<dbReference type="CDD" id="cd18577">
    <property type="entry name" value="ABC_6TM_Pgp_ABCB1_D1_like"/>
    <property type="match status" value="1"/>
</dbReference>
<dbReference type="PROSITE" id="PS50929">
    <property type="entry name" value="ABC_TM1F"/>
    <property type="match status" value="2"/>
</dbReference>
<dbReference type="InterPro" id="IPR003593">
    <property type="entry name" value="AAA+_ATPase"/>
</dbReference>
<dbReference type="InterPro" id="IPR039421">
    <property type="entry name" value="Type_1_exporter"/>
</dbReference>
<dbReference type="PANTHER" id="PTHR43394:SF15">
    <property type="entry name" value="ALPHA-FACTOR-TRANSPORTING ATPASE"/>
    <property type="match status" value="1"/>
</dbReference>
<dbReference type="CDD" id="cd18578">
    <property type="entry name" value="ABC_6TM_Pgp_ABCB1_D2_like"/>
    <property type="match status" value="1"/>
</dbReference>
<keyword evidence="6 8" id="KW-0472">Membrane</keyword>
<dbReference type="GO" id="GO:0005524">
    <property type="term" value="F:ATP binding"/>
    <property type="evidence" value="ECO:0007669"/>
    <property type="project" value="UniProtKB-KW"/>
</dbReference>
<evidence type="ECO:0000259" key="10">
    <source>
        <dbReference type="PROSITE" id="PS50893"/>
    </source>
</evidence>
<evidence type="ECO:0008006" key="13">
    <source>
        <dbReference type="Google" id="ProtNLM"/>
    </source>
</evidence>
<dbReference type="EMBL" id="GEZM01001818">
    <property type="protein sequence ID" value="JAV97509.1"/>
    <property type="molecule type" value="Transcribed_RNA"/>
</dbReference>
<evidence type="ECO:0000259" key="11">
    <source>
        <dbReference type="PROSITE" id="PS50929"/>
    </source>
</evidence>
<dbReference type="PROSITE" id="PS50893">
    <property type="entry name" value="ABC_TRANSPORTER_2"/>
    <property type="match status" value="2"/>
</dbReference>
<feature type="region of interest" description="Disordered" evidence="7">
    <location>
        <begin position="781"/>
        <end position="811"/>
    </location>
</feature>
<dbReference type="InterPro" id="IPR017871">
    <property type="entry name" value="ABC_transporter-like_CS"/>
</dbReference>
<feature type="domain" description="ABC transmembrane type-1" evidence="11">
    <location>
        <begin position="97"/>
        <end position="387"/>
    </location>
</feature>
<dbReference type="Pfam" id="PF00664">
    <property type="entry name" value="ABC_membrane"/>
    <property type="match status" value="2"/>
</dbReference>
<proteinExistence type="predicted"/>
<evidence type="ECO:0000256" key="8">
    <source>
        <dbReference type="SAM" id="Phobius"/>
    </source>
</evidence>
<dbReference type="Pfam" id="PF00005">
    <property type="entry name" value="ABC_tran"/>
    <property type="match status" value="2"/>
</dbReference>
<evidence type="ECO:0000256" key="7">
    <source>
        <dbReference type="SAM" id="MobiDB-lite"/>
    </source>
</evidence>
<protein>
    <recommendedName>
        <fullName evidence="13">ABC a-pheromone efflux pump AtrD</fullName>
    </recommendedName>
</protein>
<dbReference type="SUPFAM" id="SSF52540">
    <property type="entry name" value="P-loop containing nucleoside triphosphate hydrolases"/>
    <property type="match status" value="2"/>
</dbReference>
<feature type="region of interest" description="Disordered" evidence="7">
    <location>
        <begin position="655"/>
        <end position="691"/>
    </location>
</feature>
<dbReference type="CDD" id="cd03228">
    <property type="entry name" value="ABCC_MRP_Like"/>
    <property type="match status" value="1"/>
</dbReference>
<feature type="transmembrane region" description="Helical" evidence="8">
    <location>
        <begin position="247"/>
        <end position="267"/>
    </location>
</feature>
<dbReference type="SMART" id="SM00382">
    <property type="entry name" value="AAA"/>
    <property type="match status" value="2"/>
</dbReference>
<feature type="transmembrane region" description="Helical" evidence="8">
    <location>
        <begin position="888"/>
        <end position="910"/>
    </location>
</feature>
<dbReference type="PANTHER" id="PTHR43394">
    <property type="entry name" value="ATP-DEPENDENT PERMEASE MDL1, MITOCHONDRIAL"/>
    <property type="match status" value="1"/>
</dbReference>
<dbReference type="GO" id="GO:0015421">
    <property type="term" value="F:ABC-type oligopeptide transporter activity"/>
    <property type="evidence" value="ECO:0007669"/>
    <property type="project" value="TreeGrafter"/>
</dbReference>
<feature type="signal peptide" evidence="9">
    <location>
        <begin position="1"/>
        <end position="17"/>
    </location>
</feature>